<dbReference type="Proteomes" id="UP000593802">
    <property type="component" value="Chromosome"/>
</dbReference>
<keyword evidence="1" id="KW-1133">Transmembrane helix</keyword>
<feature type="transmembrane region" description="Helical" evidence="1">
    <location>
        <begin position="33"/>
        <end position="52"/>
    </location>
</feature>
<evidence type="ECO:0000313" key="2">
    <source>
        <dbReference type="EMBL" id="BCJ87006.1"/>
    </source>
</evidence>
<dbReference type="EMBL" id="AP023366">
    <property type="protein sequence ID" value="BCJ87006.1"/>
    <property type="molecule type" value="Genomic_DNA"/>
</dbReference>
<sequence length="59" mass="6594">MPRNVKIAYFILTLLVMGSFAMVGIFISERLYGYAGLFLVLAILLAGGGFSMKKRFMKQ</sequence>
<dbReference type="InterPro" id="IPR035211">
    <property type="entry name" value="DUF5325"/>
</dbReference>
<keyword evidence="1" id="KW-0812">Transmembrane</keyword>
<proteinExistence type="predicted"/>
<gene>
    <name evidence="2" type="ORF">skT53_19910</name>
</gene>
<dbReference type="Pfam" id="PF17259">
    <property type="entry name" value="DUF5325"/>
    <property type="match status" value="1"/>
</dbReference>
<dbReference type="AlphaFoldDB" id="A0A7I8DDV3"/>
<feature type="transmembrane region" description="Helical" evidence="1">
    <location>
        <begin position="7"/>
        <end position="27"/>
    </location>
</feature>
<organism evidence="2 3">
    <name type="scientific">Effusibacillus dendaii</name>
    <dbReference type="NCBI Taxonomy" id="2743772"/>
    <lineage>
        <taxon>Bacteria</taxon>
        <taxon>Bacillati</taxon>
        <taxon>Bacillota</taxon>
        <taxon>Bacilli</taxon>
        <taxon>Bacillales</taxon>
        <taxon>Alicyclobacillaceae</taxon>
        <taxon>Effusibacillus</taxon>
    </lineage>
</organism>
<accession>A0A7I8DDV3</accession>
<protein>
    <submittedName>
        <fullName evidence="2">Uncharacterized protein</fullName>
    </submittedName>
</protein>
<reference evidence="2 3" key="1">
    <citation type="submission" date="2020-08" db="EMBL/GenBank/DDBJ databases">
        <title>Complete Genome Sequence of Effusibacillus dendaii Strain skT53, Isolated from Farmland soil.</title>
        <authorList>
            <person name="Konishi T."/>
            <person name="Kawasaki H."/>
        </authorList>
    </citation>
    <scope>NUCLEOTIDE SEQUENCE [LARGE SCALE GENOMIC DNA]</scope>
    <source>
        <strain evidence="3">skT53</strain>
    </source>
</reference>
<dbReference type="RefSeq" id="WP_200756589.1">
    <property type="nucleotide sequence ID" value="NZ_AP023366.1"/>
</dbReference>
<evidence type="ECO:0000256" key="1">
    <source>
        <dbReference type="SAM" id="Phobius"/>
    </source>
</evidence>
<dbReference type="KEGG" id="eff:skT53_19910"/>
<keyword evidence="1" id="KW-0472">Membrane</keyword>
<evidence type="ECO:0000313" key="3">
    <source>
        <dbReference type="Proteomes" id="UP000593802"/>
    </source>
</evidence>
<name>A0A7I8DDV3_9BACL</name>
<keyword evidence="3" id="KW-1185">Reference proteome</keyword>